<sequence>MINYLLLLLLVVAAMAVAAEQQQSALPGCQGRCGNISIPYPFGMDKPGCFLKYFEVICNTSFHPPRAFLPFDAGIGSYHRTVSNAFYSPRIPAAEPNSVRGPIEIMDISIADNVVRAYGAVRSDCSTNGFDHSLKLQSTWLQNPFVLSPTHNVLIGVGRRVQAKLVDTFSMLGTSMRASDNIISCLSDTGNLKYVVDGPCPGPGCCKTDLPGDNLLTMFNVVFELENNTMNQTNPCSYGMVVDRSWYNFSKEDIYGYEVLSNKFPRGVPFVIDFTMRTVGGYCPSKEDLPPNYACISGNSSCTNSSLEGYVCNCLDHYEGNPYIANGCQDIDECQQPALYPCSSDGSCQNRLEGYDCPCRSGMKGDGIKGTCRGNVQKFPLAAKVIVGLAALIIVFLLMIMARQQLKLKRFYEQNGGQVLKGVKNIRIYTRKQLKEITSNYKRVIGEGHFGKVYIGALKDKQLVAIKKSIKVDKERKKEFTDEVIIQSEMRHKNIARLLGCCLELDVPLLVYEFVARGSLYDVLFGCRDSIPVDTRLGIAIGSAEGLTYMHSAGESTIRHGDVKSANILLDKNFTPKVSDFGTSRLLDRGKSEKTELVIGDKSYIDPVYMEQGIVTQKSDVYSFGIVLIELITRRAATHDGKRSYVANFVQACLDERSREFIDNDITSEVDIKLLEMVSGVAVECLKANPEERLDMKQVEHRLLQINGGYGQHDQERNYQGNQSPIPDDVALLKSWKTAATAD</sequence>
<accession>A0ACD5TQY8</accession>
<dbReference type="EnsemblPlants" id="AVESA.00010b.r2.1CG0113280.1">
    <property type="protein sequence ID" value="AVESA.00010b.r2.1CG0113280.1.CDS"/>
    <property type="gene ID" value="AVESA.00010b.r2.1CG0113280"/>
</dbReference>
<dbReference type="Proteomes" id="UP001732700">
    <property type="component" value="Chromosome 1C"/>
</dbReference>
<proteinExistence type="predicted"/>
<reference evidence="1" key="2">
    <citation type="submission" date="2025-09" db="UniProtKB">
        <authorList>
            <consortium name="EnsemblPlants"/>
        </authorList>
    </citation>
    <scope>IDENTIFICATION</scope>
</reference>
<organism evidence="1 2">
    <name type="scientific">Avena sativa</name>
    <name type="common">Oat</name>
    <dbReference type="NCBI Taxonomy" id="4498"/>
    <lineage>
        <taxon>Eukaryota</taxon>
        <taxon>Viridiplantae</taxon>
        <taxon>Streptophyta</taxon>
        <taxon>Embryophyta</taxon>
        <taxon>Tracheophyta</taxon>
        <taxon>Spermatophyta</taxon>
        <taxon>Magnoliopsida</taxon>
        <taxon>Liliopsida</taxon>
        <taxon>Poales</taxon>
        <taxon>Poaceae</taxon>
        <taxon>BOP clade</taxon>
        <taxon>Pooideae</taxon>
        <taxon>Poodae</taxon>
        <taxon>Poeae</taxon>
        <taxon>Poeae Chloroplast Group 1 (Aveneae type)</taxon>
        <taxon>Aveninae</taxon>
        <taxon>Avena</taxon>
    </lineage>
</organism>
<evidence type="ECO:0000313" key="1">
    <source>
        <dbReference type="EnsemblPlants" id="AVESA.00010b.r2.1CG0113280.1.CDS"/>
    </source>
</evidence>
<keyword evidence="2" id="KW-1185">Reference proteome</keyword>
<name>A0ACD5TQY8_AVESA</name>
<evidence type="ECO:0000313" key="2">
    <source>
        <dbReference type="Proteomes" id="UP001732700"/>
    </source>
</evidence>
<reference evidence="1" key="1">
    <citation type="submission" date="2021-05" db="EMBL/GenBank/DDBJ databases">
        <authorList>
            <person name="Scholz U."/>
            <person name="Mascher M."/>
            <person name="Fiebig A."/>
        </authorList>
    </citation>
    <scope>NUCLEOTIDE SEQUENCE [LARGE SCALE GENOMIC DNA]</scope>
</reference>
<protein>
    <submittedName>
        <fullName evidence="1">Uncharacterized protein</fullName>
    </submittedName>
</protein>